<dbReference type="Gramene" id="SIN_1020421.t">
    <property type="protein sequence ID" value="SIN_1020421.t.cds1"/>
    <property type="gene ID" value="SIN_1020421"/>
</dbReference>
<feature type="transmembrane region" description="Helical" evidence="2">
    <location>
        <begin position="99"/>
        <end position="117"/>
    </location>
</feature>
<keyword evidence="2" id="KW-0472">Membrane</keyword>
<keyword evidence="1" id="KW-0175">Coiled coil</keyword>
<dbReference type="KEGG" id="sind:110011682"/>
<evidence type="ECO:0000313" key="4">
    <source>
        <dbReference type="RefSeq" id="XP_020547962.1"/>
    </source>
</evidence>
<keyword evidence="2" id="KW-0812">Transmembrane</keyword>
<dbReference type="Proteomes" id="UP000504604">
    <property type="component" value="Linkage group LG3"/>
</dbReference>
<keyword evidence="2" id="KW-1133">Transmembrane helix</keyword>
<proteinExistence type="predicted"/>
<evidence type="ECO:0000313" key="3">
    <source>
        <dbReference type="Proteomes" id="UP000504604"/>
    </source>
</evidence>
<evidence type="ECO:0000256" key="1">
    <source>
        <dbReference type="SAM" id="Coils"/>
    </source>
</evidence>
<sequence length="330" mass="37114">MLSRMAKEAADKTGENEDRGKFLRVAQLATCWEESQAALRGNQPPPKWDDMASSALYGEAGNDTFALYDSFISVRDQGSLVANNPIRLEEFGAHSLIQVFYWLAAWLFILLSHLLYLTSQAMTFLRSLSLKFTHYRKSFIQTNQKLQNLKAQLTERDEADLKHTDSMLVLGEKVQKLEAELDAARKEKEILLSEKEVALAKAKKEAFQVGREVGLIEGHKHEVEEGQAGRIPIEEYQRGLANSRMSAVRDFLKTDTFTTALEIKSADSFAKGYETCQSQIEKLGGFHESFDRSNLDISLDGGLQPLPADPELKDDEFMALRDELEAEADA</sequence>
<feature type="coiled-coil region" evidence="1">
    <location>
        <begin position="136"/>
        <end position="205"/>
    </location>
</feature>
<organism evidence="3 4">
    <name type="scientific">Sesamum indicum</name>
    <name type="common">Oriental sesame</name>
    <name type="synonym">Sesamum orientale</name>
    <dbReference type="NCBI Taxonomy" id="4182"/>
    <lineage>
        <taxon>Eukaryota</taxon>
        <taxon>Viridiplantae</taxon>
        <taxon>Streptophyta</taxon>
        <taxon>Embryophyta</taxon>
        <taxon>Tracheophyta</taxon>
        <taxon>Spermatophyta</taxon>
        <taxon>Magnoliopsida</taxon>
        <taxon>eudicotyledons</taxon>
        <taxon>Gunneridae</taxon>
        <taxon>Pentapetalae</taxon>
        <taxon>asterids</taxon>
        <taxon>lamiids</taxon>
        <taxon>Lamiales</taxon>
        <taxon>Pedaliaceae</taxon>
        <taxon>Sesamum</taxon>
    </lineage>
</organism>
<dbReference type="RefSeq" id="XP_020547962.1">
    <property type="nucleotide sequence ID" value="XM_020692303.1"/>
</dbReference>
<keyword evidence="3" id="KW-1185">Reference proteome</keyword>
<dbReference type="AlphaFoldDB" id="A0A8M8UNL2"/>
<protein>
    <submittedName>
        <fullName evidence="4">Uncharacterized protein LOC110011682</fullName>
    </submittedName>
</protein>
<dbReference type="GeneID" id="110011682"/>
<name>A0A8M8UNL2_SESIN</name>
<evidence type="ECO:0000256" key="2">
    <source>
        <dbReference type="SAM" id="Phobius"/>
    </source>
</evidence>
<accession>A0A8M8UNL2</accession>
<reference evidence="4" key="1">
    <citation type="submission" date="2025-08" db="UniProtKB">
        <authorList>
            <consortium name="RefSeq"/>
        </authorList>
    </citation>
    <scope>IDENTIFICATION</scope>
</reference>
<gene>
    <name evidence="4" type="primary">LOC110011682</name>
</gene>